<sequence>MPSLRLSPACQSLKPSATIAAAAKAKALKAQGITVYDFTLGEPDFNTPEHIRRAAVAAMEAGHTHYTASGGIAELKQAVCQLYQREYGLSFQPNQVLISNGAKHSIHNVIAALCGPGDEVIIPTPYWVSYSALVELAGATPVLVPTTEASGFVLSPEQLAAAVTPRTRLLMLNNPCNPTGTAYTAAQLDALADVVVKKDLLVLSDEIYEKLIYSGSEFRCFASFGPEVAARTILVSGVSKAYAMTGWRIGWAIGPAPVITAMDNLQSQETSNPCSISQYASLAAVTGPQDTIETMRQEFERRRNYVMERLHALRERFGLTFAPPGGAFYAFFNVSPCFGKPLGRNRVVDNATDFCTALLEDAHVALVTGDAFGAPGYVRLSFATNLELLRAGLDRLEQFLQGS</sequence>
<gene>
    <name evidence="8" type="ORF">ENS64_10215</name>
</gene>
<protein>
    <recommendedName>
        <fullName evidence="6">Aminotransferase</fullName>
        <ecNumber evidence="6">2.6.1.-</ecNumber>
    </recommendedName>
</protein>
<dbReference type="InterPro" id="IPR015422">
    <property type="entry name" value="PyrdxlP-dep_Trfase_small"/>
</dbReference>
<comment type="caution">
    <text evidence="8">The sequence shown here is derived from an EMBL/GenBank/DDBJ whole genome shotgun (WGS) entry which is preliminary data.</text>
</comment>
<evidence type="ECO:0000256" key="4">
    <source>
        <dbReference type="ARBA" id="ARBA00022679"/>
    </source>
</evidence>
<name>A0A7C4QIF5_9PLAN</name>
<dbReference type="EC" id="2.6.1.-" evidence="6"/>
<dbReference type="CDD" id="cd00609">
    <property type="entry name" value="AAT_like"/>
    <property type="match status" value="1"/>
</dbReference>
<dbReference type="GO" id="GO:0030170">
    <property type="term" value="F:pyridoxal phosphate binding"/>
    <property type="evidence" value="ECO:0007669"/>
    <property type="project" value="InterPro"/>
</dbReference>
<evidence type="ECO:0000256" key="3">
    <source>
        <dbReference type="ARBA" id="ARBA00022576"/>
    </source>
</evidence>
<dbReference type="Gene3D" id="3.40.640.10">
    <property type="entry name" value="Type I PLP-dependent aspartate aminotransferase-like (Major domain)"/>
    <property type="match status" value="1"/>
</dbReference>
<dbReference type="PRINTS" id="PR00753">
    <property type="entry name" value="ACCSYNTHASE"/>
</dbReference>
<dbReference type="InterPro" id="IPR015424">
    <property type="entry name" value="PyrdxlP-dep_Trfase"/>
</dbReference>
<evidence type="ECO:0000256" key="6">
    <source>
        <dbReference type="RuleBase" id="RU000481"/>
    </source>
</evidence>
<dbReference type="FunFam" id="3.40.640.10:FF:000033">
    <property type="entry name" value="Aspartate aminotransferase"/>
    <property type="match status" value="1"/>
</dbReference>
<organism evidence="8">
    <name type="scientific">Schlesneria paludicola</name>
    <dbReference type="NCBI Taxonomy" id="360056"/>
    <lineage>
        <taxon>Bacteria</taxon>
        <taxon>Pseudomonadati</taxon>
        <taxon>Planctomycetota</taxon>
        <taxon>Planctomycetia</taxon>
        <taxon>Planctomycetales</taxon>
        <taxon>Planctomycetaceae</taxon>
        <taxon>Schlesneria</taxon>
    </lineage>
</organism>
<dbReference type="Gene3D" id="3.90.1150.10">
    <property type="entry name" value="Aspartate Aminotransferase, domain 1"/>
    <property type="match status" value="1"/>
</dbReference>
<proteinExistence type="inferred from homology"/>
<keyword evidence="5" id="KW-0663">Pyridoxal phosphate</keyword>
<dbReference type="SUPFAM" id="SSF53383">
    <property type="entry name" value="PLP-dependent transferases"/>
    <property type="match status" value="1"/>
</dbReference>
<feature type="domain" description="Aminotransferase class I/classII large" evidence="7">
    <location>
        <begin position="35"/>
        <end position="396"/>
    </location>
</feature>
<dbReference type="GO" id="GO:0006520">
    <property type="term" value="P:amino acid metabolic process"/>
    <property type="evidence" value="ECO:0007669"/>
    <property type="project" value="InterPro"/>
</dbReference>
<dbReference type="InterPro" id="IPR004838">
    <property type="entry name" value="NHTrfase_class1_PyrdxlP-BS"/>
</dbReference>
<evidence type="ECO:0000256" key="1">
    <source>
        <dbReference type="ARBA" id="ARBA00001933"/>
    </source>
</evidence>
<dbReference type="InterPro" id="IPR015421">
    <property type="entry name" value="PyrdxlP-dep_Trfase_major"/>
</dbReference>
<accession>A0A7C4QIF5</accession>
<evidence type="ECO:0000256" key="5">
    <source>
        <dbReference type="ARBA" id="ARBA00022898"/>
    </source>
</evidence>
<dbReference type="AlphaFoldDB" id="A0A7C4QIF5"/>
<dbReference type="InterPro" id="IPR050596">
    <property type="entry name" value="AspAT/PAT-like"/>
</dbReference>
<dbReference type="EMBL" id="DSVQ01000012">
    <property type="protein sequence ID" value="HGT39621.1"/>
    <property type="molecule type" value="Genomic_DNA"/>
</dbReference>
<dbReference type="Pfam" id="PF00155">
    <property type="entry name" value="Aminotran_1_2"/>
    <property type="match status" value="1"/>
</dbReference>
<evidence type="ECO:0000259" key="7">
    <source>
        <dbReference type="Pfam" id="PF00155"/>
    </source>
</evidence>
<comment type="cofactor">
    <cofactor evidence="1 6">
        <name>pyridoxal 5'-phosphate</name>
        <dbReference type="ChEBI" id="CHEBI:597326"/>
    </cofactor>
</comment>
<evidence type="ECO:0000313" key="8">
    <source>
        <dbReference type="EMBL" id="HGT39621.1"/>
    </source>
</evidence>
<dbReference type="GO" id="GO:0008483">
    <property type="term" value="F:transaminase activity"/>
    <property type="evidence" value="ECO:0007669"/>
    <property type="project" value="UniProtKB-KW"/>
</dbReference>
<dbReference type="InterPro" id="IPR004839">
    <property type="entry name" value="Aminotransferase_I/II_large"/>
</dbReference>
<reference evidence="8" key="1">
    <citation type="journal article" date="2020" name="mSystems">
        <title>Genome- and Community-Level Interaction Insights into Carbon Utilization and Element Cycling Functions of Hydrothermarchaeota in Hydrothermal Sediment.</title>
        <authorList>
            <person name="Zhou Z."/>
            <person name="Liu Y."/>
            <person name="Xu W."/>
            <person name="Pan J."/>
            <person name="Luo Z.H."/>
            <person name="Li M."/>
        </authorList>
    </citation>
    <scope>NUCLEOTIDE SEQUENCE [LARGE SCALE GENOMIC DNA]</scope>
    <source>
        <strain evidence="8">SpSt-508</strain>
    </source>
</reference>
<keyword evidence="4 6" id="KW-0808">Transferase</keyword>
<keyword evidence="3 6" id="KW-0032">Aminotransferase</keyword>
<dbReference type="PROSITE" id="PS00105">
    <property type="entry name" value="AA_TRANSFER_CLASS_1"/>
    <property type="match status" value="1"/>
</dbReference>
<dbReference type="PANTHER" id="PTHR46383:SF1">
    <property type="entry name" value="ASPARTATE AMINOTRANSFERASE"/>
    <property type="match status" value="1"/>
</dbReference>
<dbReference type="PANTHER" id="PTHR46383">
    <property type="entry name" value="ASPARTATE AMINOTRANSFERASE"/>
    <property type="match status" value="1"/>
</dbReference>
<evidence type="ECO:0000256" key="2">
    <source>
        <dbReference type="ARBA" id="ARBA00007441"/>
    </source>
</evidence>
<comment type="similarity">
    <text evidence="2 6">Belongs to the class-I pyridoxal-phosphate-dependent aminotransferase family.</text>
</comment>